<comment type="cofactor">
    <cofactor evidence="3">
        <name>Mg(2+)</name>
        <dbReference type="ChEBI" id="CHEBI:18420"/>
    </cofactor>
    <text evidence="3">Binds 2 magnesium ions per subunit.</text>
</comment>
<dbReference type="SUPFAM" id="SSF101478">
    <property type="entry name" value="ADP-ribosylglycohydrolase"/>
    <property type="match status" value="1"/>
</dbReference>
<organism evidence="4 5">
    <name type="scientific">Leuconostoc holzapfelii</name>
    <dbReference type="NCBI Taxonomy" id="434464"/>
    <lineage>
        <taxon>Bacteria</taxon>
        <taxon>Bacillati</taxon>
        <taxon>Bacillota</taxon>
        <taxon>Bacilli</taxon>
        <taxon>Lactobacillales</taxon>
        <taxon>Lactobacillaceae</taxon>
        <taxon>Leuconostoc</taxon>
    </lineage>
</organism>
<comment type="caution">
    <text evidence="4">The sequence shown here is derived from an EMBL/GenBank/DDBJ whole genome shotgun (WGS) entry which is preliminary data.</text>
</comment>
<dbReference type="GO" id="GO:0046872">
    <property type="term" value="F:metal ion binding"/>
    <property type="evidence" value="ECO:0007669"/>
    <property type="project" value="UniProtKB-KW"/>
</dbReference>
<sequence>MSNQDKILGTLYGQAIGDAMGMPSELWPIERIRQTFKQPITTFLDGPQDNIVARYYQAGEYTDDTAQAFAILEALIATDWQPDQQVIADHLLNWADRADAWQRNILGPSSKAALRLIQAKQSPDTVTQQAITNGCGMRIAPIGACYTPNDLDQLVAMVAQITRVTHASDVAISGAAMIAGAVTAAMADYAWDDIMQFAMQASAQGKLLGAPTWAADNNARLQLGLRFARQYANDDQRFSTAIYTIIGTGTMASESIPAAVAIAYYAQDVKKCAYLCANLGGDTDTIGAMATAICGAKYGYTSIPPEWPVVIDAHNFEYDIHALAAHIGHFQASTKPSQGDATKS</sequence>
<dbReference type="InterPro" id="IPR005502">
    <property type="entry name" value="Ribosyl_crysJ1"/>
</dbReference>
<dbReference type="InterPro" id="IPR050792">
    <property type="entry name" value="ADP-ribosylglycohydrolase"/>
</dbReference>
<dbReference type="PANTHER" id="PTHR16222:SF24">
    <property type="entry name" value="ADP-RIBOSYLHYDROLASE ARH3"/>
    <property type="match status" value="1"/>
</dbReference>
<keyword evidence="3" id="KW-0460">Magnesium</keyword>
<feature type="binding site" evidence="3">
    <location>
        <position position="282"/>
    </location>
    <ligand>
        <name>Mg(2+)</name>
        <dbReference type="ChEBI" id="CHEBI:18420"/>
        <label>1</label>
    </ligand>
</feature>
<feature type="binding site" evidence="3">
    <location>
        <position position="285"/>
    </location>
    <ligand>
        <name>Mg(2+)</name>
        <dbReference type="ChEBI" id="CHEBI:18420"/>
        <label>1</label>
    </ligand>
</feature>
<accession>A0A846ZEF7</accession>
<proteinExistence type="inferred from homology"/>
<keyword evidence="2 4" id="KW-0378">Hydrolase</keyword>
<name>A0A846ZEF7_9LACO</name>
<feature type="binding site" evidence="3">
    <location>
        <position position="62"/>
    </location>
    <ligand>
        <name>Mg(2+)</name>
        <dbReference type="ChEBI" id="CHEBI:18420"/>
        <label>1</label>
    </ligand>
</feature>
<dbReference type="AlphaFoldDB" id="A0A846ZEF7"/>
<dbReference type="InterPro" id="IPR036705">
    <property type="entry name" value="Ribosyl_crysJ1_sf"/>
</dbReference>
<evidence type="ECO:0000256" key="1">
    <source>
        <dbReference type="ARBA" id="ARBA00010702"/>
    </source>
</evidence>
<evidence type="ECO:0000313" key="4">
    <source>
        <dbReference type="EMBL" id="NKZ18454.1"/>
    </source>
</evidence>
<evidence type="ECO:0000256" key="2">
    <source>
        <dbReference type="ARBA" id="ARBA00022801"/>
    </source>
</evidence>
<keyword evidence="3" id="KW-0479">Metal-binding</keyword>
<gene>
    <name evidence="4" type="ORF">HF966_04610</name>
</gene>
<dbReference type="Proteomes" id="UP000590460">
    <property type="component" value="Unassembled WGS sequence"/>
</dbReference>
<feature type="binding site" evidence="3">
    <location>
        <position position="284"/>
    </location>
    <ligand>
        <name>Mg(2+)</name>
        <dbReference type="ChEBI" id="CHEBI:18420"/>
        <label>1</label>
    </ligand>
</feature>
<reference evidence="4 5" key="1">
    <citation type="submission" date="2020-04" db="EMBL/GenBank/DDBJ databases">
        <title>MicrobeNet Type strains.</title>
        <authorList>
            <person name="Nicholson A.C."/>
        </authorList>
    </citation>
    <scope>NUCLEOTIDE SEQUENCE [LARGE SCALE GENOMIC DNA]</scope>
    <source>
        <strain evidence="4 5">CCUG 54536</strain>
    </source>
</reference>
<comment type="similarity">
    <text evidence="1">Belongs to the ADP-ribosylglycohydrolase family.</text>
</comment>
<evidence type="ECO:0000256" key="3">
    <source>
        <dbReference type="PIRSR" id="PIRSR605502-1"/>
    </source>
</evidence>
<dbReference type="Gene3D" id="1.10.4080.10">
    <property type="entry name" value="ADP-ribosylation/Crystallin J1"/>
    <property type="match status" value="1"/>
</dbReference>
<dbReference type="GO" id="GO:0016787">
    <property type="term" value="F:hydrolase activity"/>
    <property type="evidence" value="ECO:0007669"/>
    <property type="project" value="UniProtKB-KW"/>
</dbReference>
<dbReference type="RefSeq" id="WP_168676659.1">
    <property type="nucleotide sequence ID" value="NZ_BPKV01000005.1"/>
</dbReference>
<feature type="binding site" evidence="3">
    <location>
        <position position="64"/>
    </location>
    <ligand>
        <name>Mg(2+)</name>
        <dbReference type="ChEBI" id="CHEBI:18420"/>
        <label>1</label>
    </ligand>
</feature>
<dbReference type="Pfam" id="PF03747">
    <property type="entry name" value="ADP_ribosyl_GH"/>
    <property type="match status" value="1"/>
</dbReference>
<dbReference type="EMBL" id="JAAXPO010000004">
    <property type="protein sequence ID" value="NKZ18454.1"/>
    <property type="molecule type" value="Genomic_DNA"/>
</dbReference>
<protein>
    <submittedName>
        <fullName evidence="4">ADP-ribosylglycohydrolase family protein</fullName>
    </submittedName>
</protein>
<evidence type="ECO:0000313" key="5">
    <source>
        <dbReference type="Proteomes" id="UP000590460"/>
    </source>
</evidence>
<dbReference type="PANTHER" id="PTHR16222">
    <property type="entry name" value="ADP-RIBOSYLGLYCOHYDROLASE"/>
    <property type="match status" value="1"/>
</dbReference>
<feature type="binding site" evidence="3">
    <location>
        <position position="63"/>
    </location>
    <ligand>
        <name>Mg(2+)</name>
        <dbReference type="ChEBI" id="CHEBI:18420"/>
        <label>1</label>
    </ligand>
</feature>